<dbReference type="InterPro" id="IPR007630">
    <property type="entry name" value="RNA_pol_sigma70_r4"/>
</dbReference>
<dbReference type="InterPro" id="IPR014284">
    <property type="entry name" value="RNA_pol_sigma-70_dom"/>
</dbReference>
<dbReference type="NCBIfam" id="TIGR02937">
    <property type="entry name" value="sigma70-ECF"/>
    <property type="match status" value="1"/>
</dbReference>
<dbReference type="PANTHER" id="PTHR30385">
    <property type="entry name" value="SIGMA FACTOR F FLAGELLAR"/>
    <property type="match status" value="1"/>
</dbReference>
<proteinExistence type="predicted"/>
<reference evidence="6" key="1">
    <citation type="submission" date="2013-08" db="EMBL/GenBank/DDBJ databases">
        <authorList>
            <person name="Mendez C."/>
            <person name="Richter M."/>
            <person name="Ferrer M."/>
            <person name="Sanchez J."/>
        </authorList>
    </citation>
    <scope>NUCLEOTIDE SEQUENCE</scope>
</reference>
<keyword evidence="4" id="KW-0804">Transcription</keyword>
<dbReference type="GO" id="GO:0006352">
    <property type="term" value="P:DNA-templated transcription initiation"/>
    <property type="evidence" value="ECO:0007669"/>
    <property type="project" value="InterPro"/>
</dbReference>
<evidence type="ECO:0000256" key="1">
    <source>
        <dbReference type="ARBA" id="ARBA00023015"/>
    </source>
</evidence>
<dbReference type="GO" id="GO:0016987">
    <property type="term" value="F:sigma factor activity"/>
    <property type="evidence" value="ECO:0007669"/>
    <property type="project" value="UniProtKB-KW"/>
</dbReference>
<feature type="domain" description="RNA polymerase sigma-70 region 4" evidence="5">
    <location>
        <begin position="89"/>
        <end position="138"/>
    </location>
</feature>
<reference evidence="6" key="2">
    <citation type="journal article" date="2014" name="ISME J.">
        <title>Microbial stratification in low pH oxic and suboxic macroscopic growths along an acid mine drainage.</title>
        <authorList>
            <person name="Mendez-Garcia C."/>
            <person name="Mesa V."/>
            <person name="Sprenger R.R."/>
            <person name="Richter M."/>
            <person name="Diez M.S."/>
            <person name="Solano J."/>
            <person name="Bargiela R."/>
            <person name="Golyshina O.V."/>
            <person name="Manteca A."/>
            <person name="Ramos J.L."/>
            <person name="Gallego J.R."/>
            <person name="Llorente I."/>
            <person name="Martins Dos Santos V.A."/>
            <person name="Jensen O.N."/>
            <person name="Pelaez A.I."/>
            <person name="Sanchez J."/>
            <person name="Ferrer M."/>
        </authorList>
    </citation>
    <scope>NUCLEOTIDE SEQUENCE</scope>
</reference>
<dbReference type="GO" id="GO:0003677">
    <property type="term" value="F:DNA binding"/>
    <property type="evidence" value="ECO:0007669"/>
    <property type="project" value="UniProtKB-KW"/>
</dbReference>
<keyword evidence="1" id="KW-0805">Transcription regulation</keyword>
<evidence type="ECO:0000256" key="2">
    <source>
        <dbReference type="ARBA" id="ARBA00023082"/>
    </source>
</evidence>
<accession>T1A0X8</accession>
<keyword evidence="3" id="KW-0238">DNA-binding</keyword>
<comment type="caution">
    <text evidence="6">The sequence shown here is derived from an EMBL/GenBank/DDBJ whole genome shotgun (WGS) entry which is preliminary data.</text>
</comment>
<evidence type="ECO:0000256" key="3">
    <source>
        <dbReference type="ARBA" id="ARBA00023125"/>
    </source>
</evidence>
<evidence type="ECO:0000259" key="5">
    <source>
        <dbReference type="Pfam" id="PF04545"/>
    </source>
</evidence>
<protein>
    <submittedName>
        <fullName evidence="6">RNA polymerase, sigma 28 subunit, FliA/WhiG subfamily</fullName>
    </submittedName>
</protein>
<dbReference type="Gene3D" id="1.20.140.160">
    <property type="match status" value="1"/>
</dbReference>
<evidence type="ECO:0000313" key="6">
    <source>
        <dbReference type="EMBL" id="EQD35480.1"/>
    </source>
</evidence>
<dbReference type="Pfam" id="PF04545">
    <property type="entry name" value="Sigma70_r4"/>
    <property type="match status" value="1"/>
</dbReference>
<dbReference type="InterPro" id="IPR013324">
    <property type="entry name" value="RNA_pol_sigma_r3/r4-like"/>
</dbReference>
<dbReference type="SUPFAM" id="SSF88659">
    <property type="entry name" value="Sigma3 and sigma4 domains of RNA polymerase sigma factors"/>
    <property type="match status" value="2"/>
</dbReference>
<name>T1A0X8_9ZZZZ</name>
<dbReference type="EMBL" id="AUZY01011291">
    <property type="protein sequence ID" value="EQD35480.1"/>
    <property type="molecule type" value="Genomic_DNA"/>
</dbReference>
<dbReference type="CDD" id="cd06171">
    <property type="entry name" value="Sigma70_r4"/>
    <property type="match status" value="1"/>
</dbReference>
<sequence>MRARVRTYQVARESLESDLHRTPTLRELGAYLGVTVPEVMELDDIATASSYLIPLSMTGDGPSGLLVGSAVGPEEAAELVAMRDAVKAALLRITERQRQVLVLHFLEGFQKSEVADALGIDRSRVTQLIQQGLHNLRNELRAHESDHND</sequence>
<evidence type="ECO:0000256" key="4">
    <source>
        <dbReference type="ARBA" id="ARBA00023163"/>
    </source>
</evidence>
<organism evidence="6">
    <name type="scientific">mine drainage metagenome</name>
    <dbReference type="NCBI Taxonomy" id="410659"/>
    <lineage>
        <taxon>unclassified sequences</taxon>
        <taxon>metagenomes</taxon>
        <taxon>ecological metagenomes</taxon>
    </lineage>
</organism>
<gene>
    <name evidence="6" type="ORF">B1B_16927</name>
</gene>
<keyword evidence="2" id="KW-0731">Sigma factor</keyword>
<dbReference type="AlphaFoldDB" id="T1A0X8"/>